<dbReference type="Proteomes" id="UP000076023">
    <property type="component" value="Unassembled WGS sequence"/>
</dbReference>
<dbReference type="AlphaFoldDB" id="A0A146GDJ0"/>
<dbReference type="EMBL" id="BDCO01000003">
    <property type="protein sequence ID" value="GAT35615.1"/>
    <property type="molecule type" value="Genomic_DNA"/>
</dbReference>
<gene>
    <name evidence="1" type="ORF">TSACC_3686</name>
</gene>
<comment type="caution">
    <text evidence="1">The sequence shown here is derived from an EMBL/GenBank/DDBJ whole genome shotgun (WGS) entry which is preliminary data.</text>
</comment>
<proteinExistence type="predicted"/>
<keyword evidence="2" id="KW-1185">Reference proteome</keyword>
<dbReference type="InParanoid" id="A0A146GDJ0"/>
<dbReference type="OrthoDB" id="7548801at2"/>
<sequence length="301" mass="33524">MSNALRSIPEHYVTAYATNWEHLSSQMISRLKGQVAFDTVEGKEKSYSKIGGVQFQRITERAGATRIQDITTSKRWLRPYPFDAAHYEDEWDEKFLGDVSKPDSDVLVEHSAAYGRLADQIILEAAVGTAYTGEIGMTPITLPASQTIAVDFVRTGSAANSGLTLDKLRRAKRILDDNEVPDDEQRTIAVTSAQIEDLLRYTEVTSKDYNIVQALVDGTLNKFLGFEFKRVSSDIVPKSGNIRSVVFWSRRGIKLSDSGKQSHMDILPTQSHCLQIRSVGLLGATRDEEKKVGVIYCDESV</sequence>
<evidence type="ECO:0008006" key="3">
    <source>
        <dbReference type="Google" id="ProtNLM"/>
    </source>
</evidence>
<dbReference type="RefSeq" id="WP_075081412.1">
    <property type="nucleotide sequence ID" value="NZ_BDCO01000003.1"/>
</dbReference>
<dbReference type="InterPro" id="IPR045565">
    <property type="entry name" value="Phage_capsid_2"/>
</dbReference>
<dbReference type="Pfam" id="PF19821">
    <property type="entry name" value="Phage_capsid_2"/>
    <property type="match status" value="1"/>
</dbReference>
<accession>A0A146GDJ0</accession>
<organism evidence="1 2">
    <name type="scientific">Terrimicrobium sacchariphilum</name>
    <dbReference type="NCBI Taxonomy" id="690879"/>
    <lineage>
        <taxon>Bacteria</taxon>
        <taxon>Pseudomonadati</taxon>
        <taxon>Verrucomicrobiota</taxon>
        <taxon>Terrimicrobiia</taxon>
        <taxon>Terrimicrobiales</taxon>
        <taxon>Terrimicrobiaceae</taxon>
        <taxon>Terrimicrobium</taxon>
    </lineage>
</organism>
<reference evidence="2" key="1">
    <citation type="journal article" date="2017" name="Genome Announc.">
        <title>Draft Genome Sequence of Terrimicrobium sacchariphilum NM-5T, a Facultative Anaerobic Soil Bacterium of the Class Spartobacteria.</title>
        <authorList>
            <person name="Qiu Y.L."/>
            <person name="Tourlousse D.M."/>
            <person name="Matsuura N."/>
            <person name="Ohashi A."/>
            <person name="Sekiguchi Y."/>
        </authorList>
    </citation>
    <scope>NUCLEOTIDE SEQUENCE [LARGE SCALE GENOMIC DNA]</scope>
    <source>
        <strain evidence="2">NM-5</strain>
    </source>
</reference>
<evidence type="ECO:0000313" key="1">
    <source>
        <dbReference type="EMBL" id="GAT35615.1"/>
    </source>
</evidence>
<evidence type="ECO:0000313" key="2">
    <source>
        <dbReference type="Proteomes" id="UP000076023"/>
    </source>
</evidence>
<protein>
    <recommendedName>
        <fullName evidence="3">Capsid protein</fullName>
    </recommendedName>
</protein>
<name>A0A146GDJ0_TERSA</name>
<dbReference type="STRING" id="690879.TSACC_3686"/>